<accession>A0A0E9RBY0</accession>
<name>A0A0E9RBY0_ANGAN</name>
<dbReference type="EMBL" id="GBXM01081968">
    <property type="protein sequence ID" value="JAH26609.1"/>
    <property type="molecule type" value="Transcribed_RNA"/>
</dbReference>
<reference evidence="1" key="1">
    <citation type="submission" date="2014-11" db="EMBL/GenBank/DDBJ databases">
        <authorList>
            <person name="Amaro Gonzalez C."/>
        </authorList>
    </citation>
    <scope>NUCLEOTIDE SEQUENCE</scope>
</reference>
<proteinExistence type="predicted"/>
<dbReference type="AlphaFoldDB" id="A0A0E9RBY0"/>
<reference evidence="1" key="2">
    <citation type="journal article" date="2015" name="Fish Shellfish Immunol.">
        <title>Early steps in the European eel (Anguilla anguilla)-Vibrio vulnificus interaction in the gills: Role of the RtxA13 toxin.</title>
        <authorList>
            <person name="Callol A."/>
            <person name="Pajuelo D."/>
            <person name="Ebbesson L."/>
            <person name="Teles M."/>
            <person name="MacKenzie S."/>
            <person name="Amaro C."/>
        </authorList>
    </citation>
    <scope>NUCLEOTIDE SEQUENCE</scope>
</reference>
<organism evidence="1">
    <name type="scientific">Anguilla anguilla</name>
    <name type="common">European freshwater eel</name>
    <name type="synonym">Muraena anguilla</name>
    <dbReference type="NCBI Taxonomy" id="7936"/>
    <lineage>
        <taxon>Eukaryota</taxon>
        <taxon>Metazoa</taxon>
        <taxon>Chordata</taxon>
        <taxon>Craniata</taxon>
        <taxon>Vertebrata</taxon>
        <taxon>Euteleostomi</taxon>
        <taxon>Actinopterygii</taxon>
        <taxon>Neopterygii</taxon>
        <taxon>Teleostei</taxon>
        <taxon>Anguilliformes</taxon>
        <taxon>Anguillidae</taxon>
        <taxon>Anguilla</taxon>
    </lineage>
</organism>
<protein>
    <submittedName>
        <fullName evidence="1">Uncharacterized protein</fullName>
    </submittedName>
</protein>
<evidence type="ECO:0000313" key="1">
    <source>
        <dbReference type="EMBL" id="JAH26609.1"/>
    </source>
</evidence>
<sequence length="44" mass="5082">MTAFWKMSFWNLLPDTLIRHVNSTFTFFCFLSLGETISLPLGVV</sequence>